<accession>A0A380P9B1</accession>
<protein>
    <submittedName>
        <fullName evidence="1">Uncharacterized protein</fullName>
    </submittedName>
</protein>
<name>A0A380P9B1_WEIVI</name>
<dbReference type="AlphaFoldDB" id="A0A380P9B1"/>
<organism evidence="1 2">
    <name type="scientific">Weissella viridescens</name>
    <name type="common">Lactobacillus viridescens</name>
    <dbReference type="NCBI Taxonomy" id="1629"/>
    <lineage>
        <taxon>Bacteria</taxon>
        <taxon>Bacillati</taxon>
        <taxon>Bacillota</taxon>
        <taxon>Bacilli</taxon>
        <taxon>Lactobacillales</taxon>
        <taxon>Lactobacillaceae</taxon>
        <taxon>Weissella</taxon>
    </lineage>
</organism>
<dbReference type="EMBL" id="UHIV01000007">
    <property type="protein sequence ID" value="SUP61434.1"/>
    <property type="molecule type" value="Genomic_DNA"/>
</dbReference>
<dbReference type="Proteomes" id="UP000254621">
    <property type="component" value="Unassembled WGS sequence"/>
</dbReference>
<evidence type="ECO:0000313" key="2">
    <source>
        <dbReference type="Proteomes" id="UP000254621"/>
    </source>
</evidence>
<evidence type="ECO:0000313" key="1">
    <source>
        <dbReference type="EMBL" id="SUP61434.1"/>
    </source>
</evidence>
<gene>
    <name evidence="1" type="ORF">NCTC13645_02590</name>
</gene>
<proteinExistence type="predicted"/>
<reference evidence="1 2" key="1">
    <citation type="submission" date="2018-06" db="EMBL/GenBank/DDBJ databases">
        <authorList>
            <consortium name="Pathogen Informatics"/>
            <person name="Doyle S."/>
        </authorList>
    </citation>
    <scope>NUCLEOTIDE SEQUENCE [LARGE SCALE GENOMIC DNA]</scope>
    <source>
        <strain evidence="1 2">NCTC13645</strain>
    </source>
</reference>
<sequence length="149" mass="15929">MFALGVNGPEVRPLDAGTSILPHDLSKQFMAMTQGLPAHKDGVGGFIGDAFSWAKNMFKDAESILNKGPKKALDMVEDKVGVKGFINQFSQAGSGLLGFARGGVSTVTNALLKRIKGIFDKAQQELMLKTLVLVGTGALKLRKLLKKPM</sequence>